<name>A0A1B2DZY0_9BACL</name>
<dbReference type="AlphaFoldDB" id="A0A1B2DZY0"/>
<proteinExistence type="predicted"/>
<protein>
    <submittedName>
        <fullName evidence="1">Uncharacterized protein</fullName>
    </submittedName>
</protein>
<organism evidence="1">
    <name type="scientific">Paenibacillus ihbetae</name>
    <dbReference type="NCBI Taxonomy" id="1870820"/>
    <lineage>
        <taxon>Bacteria</taxon>
        <taxon>Bacillati</taxon>
        <taxon>Bacillota</taxon>
        <taxon>Bacilli</taxon>
        <taxon>Bacillales</taxon>
        <taxon>Paenibacillaceae</taxon>
        <taxon>Paenibacillus</taxon>
    </lineage>
</organism>
<dbReference type="KEGG" id="pib:BBD41_12275"/>
<gene>
    <name evidence="1" type="ORF">BBD41_12275</name>
</gene>
<accession>A0A1B2DZY0</accession>
<dbReference type="EMBL" id="CP016809">
    <property type="protein sequence ID" value="ANY73294.1"/>
    <property type="molecule type" value="Genomic_DNA"/>
</dbReference>
<reference evidence="1" key="1">
    <citation type="submission" date="2016-08" db="EMBL/GenBank/DDBJ databases">
        <title>Complete Genome Seqeunce of Paenibacillus sp. nov. IHBB 9852 from high altitute lake of Indian trans-Himalayas.</title>
        <authorList>
            <person name="Kiran S."/>
            <person name="Swarnkar M.K."/>
            <person name="Rana A."/>
            <person name="Tewari R."/>
            <person name="Gulati A."/>
        </authorList>
    </citation>
    <scope>NUCLEOTIDE SEQUENCE [LARGE SCALE GENOMIC DNA]</scope>
    <source>
        <strain evidence="1">IHBB 9852</strain>
    </source>
</reference>
<sequence>MSAYYTVCVTNPTSVHPDVFSSTFTLKDAPPASRVTLTDRGPFPMRSIRPLGLKGNIDF</sequence>
<evidence type="ECO:0000313" key="1">
    <source>
        <dbReference type="EMBL" id="ANY73294.1"/>
    </source>
</evidence>